<feature type="transmembrane region" description="Helical" evidence="1">
    <location>
        <begin position="25"/>
        <end position="49"/>
    </location>
</feature>
<sequence length="233" mass="27203">MDSKDSSYFPPPQPPSTIGEKLLTVLVYIIISLLSFGFLVVLLAFILTFSKKLQWLSNRWISTNTLLSWFDFLQIQDQEVETTYESIRRNELQPPSYHFSMDSVTEEIEWNLSQPSYSVPELLLYGGYVDYKGKFKKAYVKNLVTGDKVIAKDLPTMIDQARLCPYTCEYTDLFGINLIFNDVYIDTPIGVKDQLLKFYRFSSRRKVCRYLKTLDVKYILPPDREFAPDYELV</sequence>
<dbReference type="EMBL" id="KV453858">
    <property type="protein sequence ID" value="ODV84145.1"/>
    <property type="molecule type" value="Genomic_DNA"/>
</dbReference>
<keyword evidence="1" id="KW-0472">Membrane</keyword>
<evidence type="ECO:0000313" key="3">
    <source>
        <dbReference type="Proteomes" id="UP000094801"/>
    </source>
</evidence>
<dbReference type="AlphaFoldDB" id="A0A1E4SXB8"/>
<gene>
    <name evidence="2" type="ORF">CANARDRAFT_29313</name>
</gene>
<reference evidence="3" key="1">
    <citation type="submission" date="2016-04" db="EMBL/GenBank/DDBJ databases">
        <title>Comparative genomics of biotechnologically important yeasts.</title>
        <authorList>
            <consortium name="DOE Joint Genome Institute"/>
            <person name="Riley R."/>
            <person name="Haridas S."/>
            <person name="Wolfe K.H."/>
            <person name="Lopes M.R."/>
            <person name="Hittinger C.T."/>
            <person name="Goker M."/>
            <person name="Salamov A."/>
            <person name="Wisecaver J."/>
            <person name="Long T.M."/>
            <person name="Aerts A.L."/>
            <person name="Barry K."/>
            <person name="Choi C."/>
            <person name="Clum A."/>
            <person name="Coughlan A.Y."/>
            <person name="Deshpande S."/>
            <person name="Douglass A.P."/>
            <person name="Hanson S.J."/>
            <person name="Klenk H.-P."/>
            <person name="Labutti K."/>
            <person name="Lapidus A."/>
            <person name="Lindquist E."/>
            <person name="Lipzen A."/>
            <person name="Meier-Kolthoff J.P."/>
            <person name="Ohm R.A."/>
            <person name="Otillar R.P."/>
            <person name="Pangilinan J."/>
            <person name="Peng Y."/>
            <person name="Rokas A."/>
            <person name="Rosa C.A."/>
            <person name="Scheuner C."/>
            <person name="Sibirny A.A."/>
            <person name="Slot J.C."/>
            <person name="Stielow J.B."/>
            <person name="Sun H."/>
            <person name="Kurtzman C.P."/>
            <person name="Blackwell M."/>
            <person name="Grigoriev I.V."/>
            <person name="Jeffries T.W."/>
        </authorList>
    </citation>
    <scope>NUCLEOTIDE SEQUENCE [LARGE SCALE GENOMIC DNA]</scope>
    <source>
        <strain evidence="3">NRRL YB-2248</strain>
    </source>
</reference>
<keyword evidence="1" id="KW-1133">Transmembrane helix</keyword>
<proteinExistence type="predicted"/>
<name>A0A1E4SXB8_9ASCO</name>
<dbReference type="Proteomes" id="UP000094801">
    <property type="component" value="Unassembled WGS sequence"/>
</dbReference>
<organism evidence="2 3">
    <name type="scientific">[Candida] arabinofermentans NRRL YB-2248</name>
    <dbReference type="NCBI Taxonomy" id="983967"/>
    <lineage>
        <taxon>Eukaryota</taxon>
        <taxon>Fungi</taxon>
        <taxon>Dikarya</taxon>
        <taxon>Ascomycota</taxon>
        <taxon>Saccharomycotina</taxon>
        <taxon>Pichiomycetes</taxon>
        <taxon>Pichiales</taxon>
        <taxon>Pichiaceae</taxon>
        <taxon>Ogataea</taxon>
        <taxon>Ogataea/Candida clade</taxon>
    </lineage>
</organism>
<evidence type="ECO:0000256" key="1">
    <source>
        <dbReference type="SAM" id="Phobius"/>
    </source>
</evidence>
<evidence type="ECO:0000313" key="2">
    <source>
        <dbReference type="EMBL" id="ODV84145.1"/>
    </source>
</evidence>
<keyword evidence="1" id="KW-0812">Transmembrane</keyword>
<accession>A0A1E4SXB8</accession>
<protein>
    <submittedName>
        <fullName evidence="2">Uncharacterized protein</fullName>
    </submittedName>
</protein>
<keyword evidence="3" id="KW-1185">Reference proteome</keyword>